<dbReference type="RefSeq" id="WP_378800739.1">
    <property type="nucleotide sequence ID" value="NZ_JBHUER010000010.1"/>
</dbReference>
<sequence>MFAPVEVTDVADAFAWSGFFGESDNGLPSIGCVPGFKRCFAVMGYGGNGVTFSAVAAQLVQRAVLGLRDPDADLFAFR</sequence>
<dbReference type="InterPro" id="IPR006076">
    <property type="entry name" value="FAD-dep_OxRdtase"/>
</dbReference>
<comment type="caution">
    <text evidence="3">The sequence shown here is derived from an EMBL/GenBank/DDBJ whole genome shotgun (WGS) entry which is preliminary data.</text>
</comment>
<evidence type="ECO:0000259" key="2">
    <source>
        <dbReference type="Pfam" id="PF01266"/>
    </source>
</evidence>
<dbReference type="Gene3D" id="3.50.50.60">
    <property type="entry name" value="FAD/NAD(P)-binding domain"/>
    <property type="match status" value="1"/>
</dbReference>
<evidence type="ECO:0000256" key="1">
    <source>
        <dbReference type="ARBA" id="ARBA00023002"/>
    </source>
</evidence>
<evidence type="ECO:0000313" key="4">
    <source>
        <dbReference type="Proteomes" id="UP001597308"/>
    </source>
</evidence>
<dbReference type="EMBL" id="JBHUER010000010">
    <property type="protein sequence ID" value="MFD1703967.1"/>
    <property type="molecule type" value="Genomic_DNA"/>
</dbReference>
<accession>A0ABW4K778</accession>
<protein>
    <submittedName>
        <fullName evidence="3">FAD-dependent oxidoreductase</fullName>
    </submittedName>
</protein>
<evidence type="ECO:0000313" key="3">
    <source>
        <dbReference type="EMBL" id="MFD1703967.1"/>
    </source>
</evidence>
<keyword evidence="4" id="KW-1185">Reference proteome</keyword>
<feature type="domain" description="FAD dependent oxidoreductase" evidence="2">
    <location>
        <begin position="8"/>
        <end position="60"/>
    </location>
</feature>
<name>A0ABW4K778_9HYPH</name>
<dbReference type="Proteomes" id="UP001597308">
    <property type="component" value="Unassembled WGS sequence"/>
</dbReference>
<reference evidence="4" key="1">
    <citation type="journal article" date="2019" name="Int. J. Syst. Evol. Microbiol.">
        <title>The Global Catalogue of Microorganisms (GCM) 10K type strain sequencing project: providing services to taxonomists for standard genome sequencing and annotation.</title>
        <authorList>
            <consortium name="The Broad Institute Genomics Platform"/>
            <consortium name="The Broad Institute Genome Sequencing Center for Infectious Disease"/>
            <person name="Wu L."/>
            <person name="Ma J."/>
        </authorList>
    </citation>
    <scope>NUCLEOTIDE SEQUENCE [LARGE SCALE GENOMIC DNA]</scope>
    <source>
        <strain evidence="4">KCTC 23707</strain>
    </source>
</reference>
<keyword evidence="1" id="KW-0560">Oxidoreductase</keyword>
<dbReference type="Pfam" id="PF01266">
    <property type="entry name" value="DAO"/>
    <property type="match status" value="1"/>
</dbReference>
<gene>
    <name evidence="3" type="ORF">ACFSCV_13245</name>
</gene>
<dbReference type="InterPro" id="IPR036188">
    <property type="entry name" value="FAD/NAD-bd_sf"/>
</dbReference>
<dbReference type="Gene3D" id="3.30.9.10">
    <property type="entry name" value="D-Amino Acid Oxidase, subunit A, domain 2"/>
    <property type="match status" value="1"/>
</dbReference>
<organism evidence="3 4">
    <name type="scientific">Methylopila henanensis</name>
    <dbReference type="NCBI Taxonomy" id="873516"/>
    <lineage>
        <taxon>Bacteria</taxon>
        <taxon>Pseudomonadati</taxon>
        <taxon>Pseudomonadota</taxon>
        <taxon>Alphaproteobacteria</taxon>
        <taxon>Hyphomicrobiales</taxon>
        <taxon>Methylopilaceae</taxon>
        <taxon>Methylopila</taxon>
    </lineage>
</organism>
<proteinExistence type="predicted"/>